<evidence type="ECO:0000256" key="16">
    <source>
        <dbReference type="ARBA" id="ARBA00032491"/>
    </source>
</evidence>
<comment type="subcellular location">
    <subcellularLocation>
        <location evidence="2">Cytoplasm</location>
    </subcellularLocation>
    <subcellularLocation>
        <location evidence="1">Nucleus</location>
    </subcellularLocation>
</comment>
<dbReference type="PANTHER" id="PTHR15189">
    <property type="entry name" value="BRISC AND BRCA1-A COMPLEX MEMBER 2"/>
    <property type="match status" value="1"/>
</dbReference>
<dbReference type="GO" id="GO:0006915">
    <property type="term" value="P:apoptotic process"/>
    <property type="evidence" value="ECO:0007669"/>
    <property type="project" value="UniProtKB-KW"/>
</dbReference>
<dbReference type="InterPro" id="IPR010358">
    <property type="entry name" value="BRE"/>
</dbReference>
<evidence type="ECO:0000256" key="17">
    <source>
        <dbReference type="ARBA" id="ARBA00032630"/>
    </source>
</evidence>
<keyword evidence="12" id="KW-0234">DNA repair</keyword>
<name>A0A077WCP7_9FUNG</name>
<evidence type="ECO:0000256" key="8">
    <source>
        <dbReference type="ARBA" id="ARBA00022763"/>
    </source>
</evidence>
<evidence type="ECO:0000256" key="6">
    <source>
        <dbReference type="ARBA" id="ARBA00022703"/>
    </source>
</evidence>
<accession>A0A077WCP7</accession>
<evidence type="ECO:0000256" key="2">
    <source>
        <dbReference type="ARBA" id="ARBA00004496"/>
    </source>
</evidence>
<dbReference type="GO" id="GO:0006325">
    <property type="term" value="P:chromatin organization"/>
    <property type="evidence" value="ECO:0007669"/>
    <property type="project" value="UniProtKB-KW"/>
</dbReference>
<organism evidence="18">
    <name type="scientific">Lichtheimia ramosa</name>
    <dbReference type="NCBI Taxonomy" id="688394"/>
    <lineage>
        <taxon>Eukaryota</taxon>
        <taxon>Fungi</taxon>
        <taxon>Fungi incertae sedis</taxon>
        <taxon>Mucoromycota</taxon>
        <taxon>Mucoromycotina</taxon>
        <taxon>Mucoromycetes</taxon>
        <taxon>Mucorales</taxon>
        <taxon>Lichtheimiaceae</taxon>
        <taxon>Lichtheimia</taxon>
    </lineage>
</organism>
<gene>
    <name evidence="18" type="ORF">LRAMOSA07724</name>
</gene>
<protein>
    <recommendedName>
        <fullName evidence="3">BRISC and BRCA1-A complex member 2</fullName>
    </recommendedName>
    <alternativeName>
        <fullName evidence="16">BRCA1-A complex subunit BRE</fullName>
    </alternativeName>
    <alternativeName>
        <fullName evidence="17">BRCA1/BRCA2-containing complex subunit 45</fullName>
    </alternativeName>
</protein>
<dbReference type="EMBL" id="LK023316">
    <property type="protein sequence ID" value="CDS05195.1"/>
    <property type="molecule type" value="Genomic_DNA"/>
</dbReference>
<keyword evidence="4" id="KW-0963">Cytoplasm</keyword>
<evidence type="ECO:0000256" key="7">
    <source>
        <dbReference type="ARBA" id="ARBA00022737"/>
    </source>
</evidence>
<dbReference type="GO" id="GO:0005737">
    <property type="term" value="C:cytoplasm"/>
    <property type="evidence" value="ECO:0007669"/>
    <property type="project" value="UniProtKB-SubCell"/>
</dbReference>
<comment type="similarity">
    <text evidence="15">Belongs to the BABAM2 family.</text>
</comment>
<evidence type="ECO:0000256" key="3">
    <source>
        <dbReference type="ARBA" id="ARBA00019438"/>
    </source>
</evidence>
<keyword evidence="11" id="KW-0156">Chromatin regulator</keyword>
<dbReference type="OrthoDB" id="2381959at2759"/>
<keyword evidence="6" id="KW-0053">Apoptosis</keyword>
<keyword evidence="14" id="KW-0131">Cell cycle</keyword>
<dbReference type="GO" id="GO:0070552">
    <property type="term" value="C:BRISC complex"/>
    <property type="evidence" value="ECO:0007669"/>
    <property type="project" value="InterPro"/>
</dbReference>
<dbReference type="GO" id="GO:0006302">
    <property type="term" value="P:double-strand break repair"/>
    <property type="evidence" value="ECO:0007669"/>
    <property type="project" value="TreeGrafter"/>
</dbReference>
<keyword evidence="10" id="KW-0833">Ubl conjugation pathway</keyword>
<evidence type="ECO:0000256" key="5">
    <source>
        <dbReference type="ARBA" id="ARBA00022618"/>
    </source>
</evidence>
<evidence type="ECO:0000256" key="4">
    <source>
        <dbReference type="ARBA" id="ARBA00022490"/>
    </source>
</evidence>
<evidence type="ECO:0000256" key="9">
    <source>
        <dbReference type="ARBA" id="ARBA00022776"/>
    </source>
</evidence>
<sequence>MQQAIHQDYYPKVAAAIQYLSEHSIAGITILGHHYSDHCYGQLHQSARQDRVNVRFQYYGQVVDGQVIFDSSDYAFAPDILFDPNAPLISNDAALLPSAWHIEDTTCLHDWLQFVRQKIFDIPAEIHTQQDTSDELMEVDGEKKTHVDETTSAPVIVNDTRTSTAADDDVSTDMVVDLPEMRQEQVPILSPSPPVPAPKVTRKAFIEHWLEELPNHVIRYDADSIVLYLTVKIPPSIWEEMQPYHRQSVDALAGCTVKISKARDTAPCLVQLTMPEQFPQVIQVTLISAINVDPHHDEIYWPDRTGFVIDDMDPTFTVKQMDTHIRRILREQIPMFHSGLFRDEDTQAVGVR</sequence>
<evidence type="ECO:0000256" key="13">
    <source>
        <dbReference type="ARBA" id="ARBA00023242"/>
    </source>
</evidence>
<keyword evidence="9" id="KW-0498">Mitosis</keyword>
<dbReference type="GO" id="GO:0051301">
    <property type="term" value="P:cell division"/>
    <property type="evidence" value="ECO:0007669"/>
    <property type="project" value="UniProtKB-KW"/>
</dbReference>
<dbReference type="AlphaFoldDB" id="A0A077WCP7"/>
<evidence type="ECO:0000313" key="18">
    <source>
        <dbReference type="EMBL" id="CDS05195.1"/>
    </source>
</evidence>
<keyword evidence="8" id="KW-0227">DNA damage</keyword>
<keyword evidence="13" id="KW-0539">Nucleus</keyword>
<evidence type="ECO:0000256" key="10">
    <source>
        <dbReference type="ARBA" id="ARBA00022786"/>
    </source>
</evidence>
<evidence type="ECO:0000256" key="12">
    <source>
        <dbReference type="ARBA" id="ARBA00023204"/>
    </source>
</evidence>
<keyword evidence="5" id="KW-0132">Cell division</keyword>
<evidence type="ECO:0000256" key="11">
    <source>
        <dbReference type="ARBA" id="ARBA00022853"/>
    </source>
</evidence>
<dbReference type="PANTHER" id="PTHR15189:SF7">
    <property type="entry name" value="BRISC AND BRCA1-A COMPLEX MEMBER 2"/>
    <property type="match status" value="1"/>
</dbReference>
<evidence type="ECO:0000256" key="1">
    <source>
        <dbReference type="ARBA" id="ARBA00004123"/>
    </source>
</evidence>
<evidence type="ECO:0000256" key="14">
    <source>
        <dbReference type="ARBA" id="ARBA00023306"/>
    </source>
</evidence>
<keyword evidence="7" id="KW-0677">Repeat</keyword>
<evidence type="ECO:0000256" key="15">
    <source>
        <dbReference type="ARBA" id="ARBA00025766"/>
    </source>
</evidence>
<reference evidence="18" key="1">
    <citation type="journal article" date="2014" name="Genome Announc.">
        <title>De novo whole-genome sequence and genome annotation of Lichtheimia ramosa.</title>
        <authorList>
            <person name="Linde J."/>
            <person name="Schwartze V."/>
            <person name="Binder U."/>
            <person name="Lass-Florl C."/>
            <person name="Voigt K."/>
            <person name="Horn F."/>
        </authorList>
    </citation>
    <scope>NUCLEOTIDE SEQUENCE</scope>
    <source>
        <strain evidence="18">JMRC FSU:6197</strain>
    </source>
</reference>
<proteinExistence type="inferred from homology"/>